<dbReference type="SMART" id="SM00748">
    <property type="entry name" value="HEPN"/>
    <property type="match status" value="1"/>
</dbReference>
<organism evidence="2">
    <name type="scientific">Ignisphaera aggregans</name>
    <dbReference type="NCBI Taxonomy" id="334771"/>
    <lineage>
        <taxon>Archaea</taxon>
        <taxon>Thermoproteota</taxon>
        <taxon>Thermoprotei</taxon>
        <taxon>Desulfurococcales</taxon>
        <taxon>Desulfurococcaceae</taxon>
        <taxon>Ignisphaera</taxon>
    </lineage>
</organism>
<dbReference type="Gene3D" id="1.20.120.330">
    <property type="entry name" value="Nucleotidyltransferases domain 2"/>
    <property type="match status" value="1"/>
</dbReference>
<dbReference type="InterPro" id="IPR007842">
    <property type="entry name" value="HEPN_dom"/>
</dbReference>
<dbReference type="Pfam" id="PF05168">
    <property type="entry name" value="HEPN"/>
    <property type="match status" value="1"/>
</dbReference>
<gene>
    <name evidence="2" type="ORF">ENM84_02910</name>
</gene>
<name>A0A7C5TH07_9CREN</name>
<dbReference type="SUPFAM" id="SSF81593">
    <property type="entry name" value="Nucleotidyltransferase substrate binding subunit/domain"/>
    <property type="match status" value="1"/>
</dbReference>
<protein>
    <submittedName>
        <fullName evidence="2">HEPN domain-containing protein</fullName>
    </submittedName>
</protein>
<accession>A0A7C5TH07</accession>
<reference evidence="2" key="1">
    <citation type="journal article" date="2020" name="mSystems">
        <title>Genome- and Community-Level Interaction Insights into Carbon Utilization and Element Cycling Functions of Hydrothermarchaeota in Hydrothermal Sediment.</title>
        <authorList>
            <person name="Zhou Z."/>
            <person name="Liu Y."/>
            <person name="Xu W."/>
            <person name="Pan J."/>
            <person name="Luo Z.H."/>
            <person name="Li M."/>
        </authorList>
    </citation>
    <scope>NUCLEOTIDE SEQUENCE [LARGE SCALE GENOMIC DNA]</scope>
    <source>
        <strain evidence="2">SpSt-1121</strain>
    </source>
</reference>
<dbReference type="PROSITE" id="PS50910">
    <property type="entry name" value="HEPN"/>
    <property type="match status" value="1"/>
</dbReference>
<feature type="domain" description="HEPN" evidence="1">
    <location>
        <begin position="9"/>
        <end position="122"/>
    </location>
</feature>
<proteinExistence type="predicted"/>
<evidence type="ECO:0000259" key="1">
    <source>
        <dbReference type="PROSITE" id="PS50910"/>
    </source>
</evidence>
<evidence type="ECO:0000313" key="2">
    <source>
        <dbReference type="EMBL" id="HHP81595.1"/>
    </source>
</evidence>
<dbReference type="AlphaFoldDB" id="A0A7C5TH07"/>
<sequence length="132" mass="15637">MRGEALRWFNEALWDLDTARILHRERRYNAAAFYAHQAAEKAVKALLYHVNEAPWGHSIRELLQRYFVKINREANEKLLTLARELDRHYIPSRYPNALPSGTTHEAYDEETSIRALKASEEIIEYVRREIEL</sequence>
<dbReference type="EMBL" id="DRZI01000124">
    <property type="protein sequence ID" value="HHP81595.1"/>
    <property type="molecule type" value="Genomic_DNA"/>
</dbReference>
<comment type="caution">
    <text evidence="2">The sequence shown here is derived from an EMBL/GenBank/DDBJ whole genome shotgun (WGS) entry which is preliminary data.</text>
</comment>